<name>A0A1C1A3W8_9BACL</name>
<accession>A0A1C1A3W8</accession>
<gene>
    <name evidence="2" type="ORF">A8709_14240</name>
</gene>
<proteinExistence type="predicted"/>
<dbReference type="STRING" id="512399.A8709_14240"/>
<dbReference type="Pfam" id="PF00754">
    <property type="entry name" value="F5_F8_type_C"/>
    <property type="match status" value="1"/>
</dbReference>
<dbReference type="Gene3D" id="2.60.120.260">
    <property type="entry name" value="Galactose-binding domain-like"/>
    <property type="match status" value="1"/>
</dbReference>
<dbReference type="Gene3D" id="3.20.20.80">
    <property type="entry name" value="Glycosidases"/>
    <property type="match status" value="1"/>
</dbReference>
<sequence length="659" mass="70941">MIQDSRTETLKSKILIITLFLTACISIVLFHSTTAYATSGGTIVGAIRWDGQIGDNAVGTLSGVGPEEERAMAPSQWHFRLPFYATEPTTNTDTMSDTTQAIMDQEIAYAKDAGINYWAFDWYGSETGMDKARNLYLSSTHKNDVNWSVILFTHPLSSSDLTWLVAQFQQPNFQKVAGGRPLVYAYNYSSLVDPAQIASLRSQTFAAMGVQPYIVALDYGSSAASSFAAQIGADAVSSYVTSGSNGQSYASLASSEAANWDVYKTTGYKVIPWVTQAWDPRPRIQLTSPTYQYASYSSNSYATPSTPIELAGQLQSAINWNANNASSADANTVLMYAWNEFSEGGYLCPTLIPGGGGINRDYLDAIKNVTSSTVGNGSGVSFITSQTLGSLRNNFTGKVGFRFTTPGSGMTVTALGRYHVNGNSGNHLISLYKDSDKSLVASCSVNASTGAIDSLGFQYCALTGALVLSPSTAYDLVSNETSGGDQWYDDDTSITIGIGTANQSAYLSGSTWGTHNSGAKSYGPVNAKYASTNLALSHTYSSSSNWDGSQTGDKAFDGNTSTNWQAGSGTTFNGQWLQVDFGTNVTFNQATMMEYVDNRTTGYRIEYWNGSSWQVAYTGTTIGTNKTVNFTAVTGSKARLYFTSGMYTPIIFEFQLFNQ</sequence>
<dbReference type="PROSITE" id="PS50022">
    <property type="entry name" value="FA58C_3"/>
    <property type="match status" value="1"/>
</dbReference>
<dbReference type="AlphaFoldDB" id="A0A1C1A3W8"/>
<dbReference type="EMBL" id="LYPC01000014">
    <property type="protein sequence ID" value="OCT15254.1"/>
    <property type="molecule type" value="Genomic_DNA"/>
</dbReference>
<reference evidence="3" key="1">
    <citation type="submission" date="2016-05" db="EMBL/GenBank/DDBJ databases">
        <title>Paenibacillus oryzae. sp. nov., isolated from the rice root.</title>
        <authorList>
            <person name="Zhang J."/>
            <person name="Zhang X."/>
        </authorList>
    </citation>
    <scope>NUCLEOTIDE SEQUENCE [LARGE SCALE GENOMIC DNA]</scope>
    <source>
        <strain evidence="3">KCTC13222</strain>
    </source>
</reference>
<dbReference type="InterPro" id="IPR000421">
    <property type="entry name" value="FA58C"/>
</dbReference>
<dbReference type="RefSeq" id="WP_065852165.1">
    <property type="nucleotide sequence ID" value="NZ_LYPC01000014.1"/>
</dbReference>
<feature type="domain" description="F5/8 type C" evidence="1">
    <location>
        <begin position="517"/>
        <end position="659"/>
    </location>
</feature>
<evidence type="ECO:0000313" key="3">
    <source>
        <dbReference type="Proteomes" id="UP000093309"/>
    </source>
</evidence>
<keyword evidence="3" id="KW-1185">Reference proteome</keyword>
<dbReference type="InterPro" id="IPR008979">
    <property type="entry name" value="Galactose-bd-like_sf"/>
</dbReference>
<dbReference type="PROSITE" id="PS51257">
    <property type="entry name" value="PROKAR_LIPOPROTEIN"/>
    <property type="match status" value="1"/>
</dbReference>
<evidence type="ECO:0000259" key="1">
    <source>
        <dbReference type="PROSITE" id="PS50022"/>
    </source>
</evidence>
<dbReference type="Proteomes" id="UP000093309">
    <property type="component" value="Unassembled WGS sequence"/>
</dbReference>
<dbReference type="SUPFAM" id="SSF49785">
    <property type="entry name" value="Galactose-binding domain-like"/>
    <property type="match status" value="1"/>
</dbReference>
<comment type="caution">
    <text evidence="2">The sequence shown here is derived from an EMBL/GenBank/DDBJ whole genome shotgun (WGS) entry which is preliminary data.</text>
</comment>
<dbReference type="OrthoDB" id="9816424at2"/>
<protein>
    <recommendedName>
        <fullName evidence="1">F5/8 type C domain-containing protein</fullName>
    </recommendedName>
</protein>
<organism evidence="2 3">
    <name type="scientific">Paenibacillus pectinilyticus</name>
    <dbReference type="NCBI Taxonomy" id="512399"/>
    <lineage>
        <taxon>Bacteria</taxon>
        <taxon>Bacillati</taxon>
        <taxon>Bacillota</taxon>
        <taxon>Bacilli</taxon>
        <taxon>Bacillales</taxon>
        <taxon>Paenibacillaceae</taxon>
        <taxon>Paenibacillus</taxon>
    </lineage>
</organism>
<evidence type="ECO:0000313" key="2">
    <source>
        <dbReference type="EMBL" id="OCT15254.1"/>
    </source>
</evidence>